<dbReference type="InterPro" id="IPR014710">
    <property type="entry name" value="RmlC-like_jellyroll"/>
</dbReference>
<dbReference type="EMBL" id="CABPSI010000006">
    <property type="protein sequence ID" value="VVE52856.1"/>
    <property type="molecule type" value="Genomic_DNA"/>
</dbReference>
<dbReference type="Pfam" id="PF05962">
    <property type="entry name" value="HutD"/>
    <property type="match status" value="1"/>
</dbReference>
<sequence length="208" mass="22059">MKVQVLGPADFQKMPWKNGLGVTTELAVARRPGEDGFDWRISTATVATAGPFSVFAGIDRSLAIVRGGSLTLNVEGRDDVTLTTQTSPYAFGGELAVSSMPTLETAGVPIDDFNVMTRRSEWQHTLVQHRLTGDVVTWALPAQADSVAFLYCAEGEGGVSVAFANGEAVNVPAGHALRLDQIDAPACQLRAEGPSSDVFLTCVTRLHG</sequence>
<dbReference type="CDD" id="cd20293">
    <property type="entry name" value="cupin_HutD_N"/>
    <property type="match status" value="1"/>
</dbReference>
<gene>
    <name evidence="1" type="primary">ves</name>
    <name evidence="1" type="ORF">PIN31115_04787</name>
</gene>
<keyword evidence="2" id="KW-1185">Reference proteome</keyword>
<name>A0A5E4YVQ9_9BURK</name>
<organism evidence="1 2">
    <name type="scientific">Pandoraea iniqua</name>
    <dbReference type="NCBI Taxonomy" id="2508288"/>
    <lineage>
        <taxon>Bacteria</taxon>
        <taxon>Pseudomonadati</taxon>
        <taxon>Pseudomonadota</taxon>
        <taxon>Betaproteobacteria</taxon>
        <taxon>Burkholderiales</taxon>
        <taxon>Burkholderiaceae</taxon>
        <taxon>Pandoraea</taxon>
    </lineage>
</organism>
<dbReference type="Proteomes" id="UP000333828">
    <property type="component" value="Unassembled WGS sequence"/>
</dbReference>
<dbReference type="AlphaFoldDB" id="A0A5E4YVQ9"/>
<evidence type="ECO:0000313" key="2">
    <source>
        <dbReference type="Proteomes" id="UP000333828"/>
    </source>
</evidence>
<proteinExistence type="predicted"/>
<protein>
    <submittedName>
        <fullName evidence="1">Protein Ves</fullName>
    </submittedName>
</protein>
<dbReference type="InterPro" id="IPR011051">
    <property type="entry name" value="RmlC_Cupin_sf"/>
</dbReference>
<dbReference type="InterPro" id="IPR010282">
    <property type="entry name" value="Uncharacterised_HutD/Ves"/>
</dbReference>
<dbReference type="SUPFAM" id="SSF51182">
    <property type="entry name" value="RmlC-like cupins"/>
    <property type="match status" value="1"/>
</dbReference>
<dbReference type="RefSeq" id="WP_174996244.1">
    <property type="nucleotide sequence ID" value="NZ_CABPSI010000006.1"/>
</dbReference>
<dbReference type="PANTHER" id="PTHR37943:SF1">
    <property type="entry name" value="PROTEIN VES"/>
    <property type="match status" value="1"/>
</dbReference>
<dbReference type="Gene3D" id="2.60.120.10">
    <property type="entry name" value="Jelly Rolls"/>
    <property type="match status" value="1"/>
</dbReference>
<evidence type="ECO:0000313" key="1">
    <source>
        <dbReference type="EMBL" id="VVE52856.1"/>
    </source>
</evidence>
<dbReference type="PANTHER" id="PTHR37943">
    <property type="entry name" value="PROTEIN VES"/>
    <property type="match status" value="1"/>
</dbReference>
<accession>A0A5E4YVQ9</accession>
<reference evidence="1 2" key="1">
    <citation type="submission" date="2019-08" db="EMBL/GenBank/DDBJ databases">
        <authorList>
            <person name="Peeters C."/>
        </authorList>
    </citation>
    <scope>NUCLEOTIDE SEQUENCE [LARGE SCALE GENOMIC DNA]</scope>
    <source>
        <strain evidence="1 2">LMG 31115</strain>
    </source>
</reference>